<organism evidence="3 4">
    <name type="scientific">Candidatus Avoscillospira avicola</name>
    <dbReference type="NCBI Taxonomy" id="2840706"/>
    <lineage>
        <taxon>Bacteria</taxon>
        <taxon>Bacillati</taxon>
        <taxon>Bacillota</taxon>
        <taxon>Clostridia</taxon>
        <taxon>Eubacteriales</taxon>
        <taxon>Oscillospiraceae</taxon>
        <taxon>Oscillospiraceae incertae sedis</taxon>
        <taxon>Candidatus Avoscillospira</taxon>
    </lineage>
</organism>
<protein>
    <submittedName>
        <fullName evidence="3">Baseplate J/gp47 family protein</fullName>
    </submittedName>
</protein>
<dbReference type="PANTHER" id="PTHR35862:SF1">
    <property type="entry name" value="FELS-2 PROPHAGE PROTEIN"/>
    <property type="match status" value="1"/>
</dbReference>
<dbReference type="Proteomes" id="UP000824239">
    <property type="component" value="Unassembled WGS sequence"/>
</dbReference>
<proteinExistence type="predicted"/>
<name>A0A9D1IWI8_9FIRM</name>
<dbReference type="PANTHER" id="PTHR35862">
    <property type="entry name" value="FELS-2 PROPHAGE PROTEIN"/>
    <property type="match status" value="1"/>
</dbReference>
<dbReference type="InterPro" id="IPR052726">
    <property type="entry name" value="Phage_Baseplate_Hub"/>
</dbReference>
<dbReference type="InterPro" id="IPR058531">
    <property type="entry name" value="Baseplate_J_M"/>
</dbReference>
<dbReference type="InterPro" id="IPR006949">
    <property type="entry name" value="Barrel_Baseplate_J-like"/>
</dbReference>
<sequence>MSDETNTYGDDIHLTTTDATTIYNTLIAALEKGAGEPLYPGDERRIFGEGLVAVFVALYNSLDDTGRQTLLRYARGEVLDAIGERLDVHRLEGSPAKTTMRFSVSTPQPNNIIIPKWTKVTPDSDHYFATDEIAVLQAGAYSVEIPTSAVSNGTEYNGYAPGTITTLVDLIPYIESVTNITATAGGDDGEPYTEEGDNRLRERIRLAPASRSTAGPEQAYIYWAMTADSSIIDARAVSETETISRTLTVYDGHAFIGGGRLLPDTLIVKEHGESTAGVEDTDYTVDYTDDLLTIELKGALADATSLDITITRTLEGCVKIVPLLEGGAVPDESILEKVLEACNASDIRPLTDVVTAVAPEVITYDIEIVYYTTPETEAEVVANVEGTGGAIDRYNEWQVGALGRDINPDQLRKRILCPSWGENLTGAFRVDVTKPVYTPVSDTQVAKFSGHLTVSHKTESEVV</sequence>
<comment type="caution">
    <text evidence="3">The sequence shown here is derived from an EMBL/GenBank/DDBJ whole genome shotgun (WGS) entry which is preliminary data.</text>
</comment>
<accession>A0A9D1IWI8</accession>
<dbReference type="AlphaFoldDB" id="A0A9D1IWI8"/>
<dbReference type="Pfam" id="PF04865">
    <property type="entry name" value="Baseplate_J"/>
    <property type="match status" value="1"/>
</dbReference>
<evidence type="ECO:0000259" key="2">
    <source>
        <dbReference type="Pfam" id="PF26078"/>
    </source>
</evidence>
<reference evidence="3" key="1">
    <citation type="submission" date="2020-10" db="EMBL/GenBank/DDBJ databases">
        <authorList>
            <person name="Gilroy R."/>
        </authorList>
    </citation>
    <scope>NUCLEOTIDE SEQUENCE</scope>
    <source>
        <strain evidence="3">ChiBcec15-4380</strain>
    </source>
</reference>
<dbReference type="Pfam" id="PF26078">
    <property type="entry name" value="Baseplate_J_M"/>
    <property type="match status" value="1"/>
</dbReference>
<feature type="domain" description="Baseplate protein J-like barrel" evidence="1">
    <location>
        <begin position="99"/>
        <end position="186"/>
    </location>
</feature>
<gene>
    <name evidence="3" type="ORF">IAA53_04090</name>
</gene>
<evidence type="ECO:0000313" key="3">
    <source>
        <dbReference type="EMBL" id="HIR50455.1"/>
    </source>
</evidence>
<reference evidence="3" key="2">
    <citation type="journal article" date="2021" name="PeerJ">
        <title>Extensive microbial diversity within the chicken gut microbiome revealed by metagenomics and culture.</title>
        <authorList>
            <person name="Gilroy R."/>
            <person name="Ravi A."/>
            <person name="Getino M."/>
            <person name="Pursley I."/>
            <person name="Horton D.L."/>
            <person name="Alikhan N.F."/>
            <person name="Baker D."/>
            <person name="Gharbi K."/>
            <person name="Hall N."/>
            <person name="Watson M."/>
            <person name="Adriaenssens E.M."/>
            <person name="Foster-Nyarko E."/>
            <person name="Jarju S."/>
            <person name="Secka A."/>
            <person name="Antonio M."/>
            <person name="Oren A."/>
            <person name="Chaudhuri R.R."/>
            <person name="La Ragione R."/>
            <person name="Hildebrand F."/>
            <person name="Pallen M.J."/>
        </authorList>
    </citation>
    <scope>NUCLEOTIDE SEQUENCE</scope>
    <source>
        <strain evidence="3">ChiBcec15-4380</strain>
    </source>
</reference>
<feature type="domain" description="Baseplate J-like central" evidence="2">
    <location>
        <begin position="314"/>
        <end position="358"/>
    </location>
</feature>
<dbReference type="EMBL" id="DVHE01000033">
    <property type="protein sequence ID" value="HIR50455.1"/>
    <property type="molecule type" value="Genomic_DNA"/>
</dbReference>
<evidence type="ECO:0000259" key="1">
    <source>
        <dbReference type="Pfam" id="PF04865"/>
    </source>
</evidence>
<evidence type="ECO:0000313" key="4">
    <source>
        <dbReference type="Proteomes" id="UP000824239"/>
    </source>
</evidence>